<evidence type="ECO:0000313" key="2">
    <source>
        <dbReference type="Proteomes" id="UP001548189"/>
    </source>
</evidence>
<proteinExistence type="predicted"/>
<comment type="caution">
    <text evidence="1">The sequence shown here is derived from an EMBL/GenBank/DDBJ whole genome shotgun (WGS) entry which is preliminary data.</text>
</comment>
<sequence length="118" mass="13470">MTYGTKQGLSQLAVNAIVKDAQGFIWVGTQNGLNQFDGNHFKIFRNDAHDNASVSHNYISKLLIDSKDRLWVITSSGLDQYDFKHQKFIRHAKGKFDKSFFDDIFVWSLKEGANDIAK</sequence>
<dbReference type="Gene3D" id="2.130.10.10">
    <property type="entry name" value="YVTN repeat-like/Quinoprotein amine dehydrogenase"/>
    <property type="match status" value="1"/>
</dbReference>
<dbReference type="Pfam" id="PF07494">
    <property type="entry name" value="Reg_prop"/>
    <property type="match status" value="1"/>
</dbReference>
<name>A0ABV2BUI4_9GAMM</name>
<dbReference type="RefSeq" id="WP_353895902.1">
    <property type="nucleotide sequence ID" value="NZ_JBEVCJ010000008.1"/>
</dbReference>
<dbReference type="Proteomes" id="UP001548189">
    <property type="component" value="Unassembled WGS sequence"/>
</dbReference>
<protein>
    <submittedName>
        <fullName evidence="1">Two-component regulator propeller domain-containing protein</fullName>
    </submittedName>
</protein>
<organism evidence="1 2">
    <name type="scientific">Aliikangiella maris</name>
    <dbReference type="NCBI Taxonomy" id="3162458"/>
    <lineage>
        <taxon>Bacteria</taxon>
        <taxon>Pseudomonadati</taxon>
        <taxon>Pseudomonadota</taxon>
        <taxon>Gammaproteobacteria</taxon>
        <taxon>Oceanospirillales</taxon>
        <taxon>Pleioneaceae</taxon>
        <taxon>Aliikangiella</taxon>
    </lineage>
</organism>
<dbReference type="EMBL" id="JBEVCJ010000008">
    <property type="protein sequence ID" value="MET1255247.1"/>
    <property type="molecule type" value="Genomic_DNA"/>
</dbReference>
<dbReference type="SUPFAM" id="SSF63829">
    <property type="entry name" value="Calcium-dependent phosphotriesterase"/>
    <property type="match status" value="1"/>
</dbReference>
<evidence type="ECO:0000313" key="1">
    <source>
        <dbReference type="EMBL" id="MET1255247.1"/>
    </source>
</evidence>
<keyword evidence="2" id="KW-1185">Reference proteome</keyword>
<gene>
    <name evidence="1" type="ORF">ABVT43_08925</name>
</gene>
<dbReference type="InterPro" id="IPR011110">
    <property type="entry name" value="Reg_prop"/>
</dbReference>
<reference evidence="1 2" key="1">
    <citation type="submission" date="2024-06" db="EMBL/GenBank/DDBJ databases">
        <authorList>
            <person name="Li F."/>
        </authorList>
    </citation>
    <scope>NUCLEOTIDE SEQUENCE [LARGE SCALE GENOMIC DNA]</scope>
    <source>
        <strain evidence="1 2">GXAS 311</strain>
    </source>
</reference>
<dbReference type="InterPro" id="IPR015943">
    <property type="entry name" value="WD40/YVTN_repeat-like_dom_sf"/>
</dbReference>
<accession>A0ABV2BUI4</accession>